<evidence type="ECO:0000256" key="1">
    <source>
        <dbReference type="SAM" id="MobiDB-lite"/>
    </source>
</evidence>
<evidence type="ECO:0000313" key="3">
    <source>
        <dbReference type="Proteomes" id="UP000297318"/>
    </source>
</evidence>
<feature type="region of interest" description="Disordered" evidence="1">
    <location>
        <begin position="1"/>
        <end position="61"/>
    </location>
</feature>
<accession>A0A4Z1EAP9</accession>
<evidence type="ECO:0000313" key="2">
    <source>
        <dbReference type="EMBL" id="TGO06547.1"/>
    </source>
</evidence>
<sequence length="194" mass="20932">MSITAMQPPAAGPTNARPHLRLLPDLRPSTSLPTDLTTIAGAPRHEHLQPHPLPSSGRRPLDLDTVRIETDLLARSASRTVGILATWGRSRWRAAGNSGAGKVETIASTFDVCVNAPTPCLDVARRISDRLAADGWMGGIRAMTPIVRIDGVRDGYHLRLVATRRTLALRVSSAPIVVGEKLAQQVLDGLYEEE</sequence>
<dbReference type="EMBL" id="RHPJ01000001">
    <property type="protein sequence ID" value="TGO06547.1"/>
    <property type="molecule type" value="Genomic_DNA"/>
</dbReference>
<name>A0A4Z1EAP9_9MICO</name>
<gene>
    <name evidence="2" type="ORF">SERN_0739</name>
</gene>
<reference evidence="2 3" key="1">
    <citation type="submission" date="2018-11" db="EMBL/GenBank/DDBJ databases">
        <title>Complete genome sequencing of the Actinobacteria Serinibacter sp. K3-2.</title>
        <authorList>
            <person name="Rakitin A.L."/>
            <person name="Beletsky A.V."/>
            <person name="Mardanov A.V."/>
            <person name="Ravin N.V."/>
            <person name="Gromova A.S."/>
            <person name="Filippova S.N."/>
            <person name="Gal'Chenko V.F."/>
        </authorList>
    </citation>
    <scope>NUCLEOTIDE SEQUENCE [LARGE SCALE GENOMIC DNA]</scope>
    <source>
        <strain evidence="2 3">K3-2</strain>
    </source>
</reference>
<proteinExistence type="predicted"/>
<keyword evidence="3" id="KW-1185">Reference proteome</keyword>
<organism evidence="2 3">
    <name type="scientific">Serinibacter arcticus</name>
    <dbReference type="NCBI Taxonomy" id="1655435"/>
    <lineage>
        <taxon>Bacteria</taxon>
        <taxon>Bacillati</taxon>
        <taxon>Actinomycetota</taxon>
        <taxon>Actinomycetes</taxon>
        <taxon>Micrococcales</taxon>
        <taxon>Beutenbergiaceae</taxon>
        <taxon>Serinibacter</taxon>
    </lineage>
</organism>
<dbReference type="RefSeq" id="WP_135848726.1">
    <property type="nucleotide sequence ID" value="NZ_RHPJ01000001.1"/>
</dbReference>
<dbReference type="OrthoDB" id="9871560at2"/>
<dbReference type="AlphaFoldDB" id="A0A4Z1EAP9"/>
<comment type="caution">
    <text evidence="2">The sequence shown here is derived from an EMBL/GenBank/DDBJ whole genome shotgun (WGS) entry which is preliminary data.</text>
</comment>
<dbReference type="Proteomes" id="UP000297318">
    <property type="component" value="Unassembled WGS sequence"/>
</dbReference>
<protein>
    <submittedName>
        <fullName evidence="2">Uncharacterized protein</fullName>
    </submittedName>
</protein>